<dbReference type="EC" id="3.5.1.4" evidence="3"/>
<evidence type="ECO:0000313" key="3">
    <source>
        <dbReference type="EMBL" id="CAG9607727.1"/>
    </source>
</evidence>
<organism evidence="3 4">
    <name type="scientific">Pseudoneobacillus rhizosphaerae</name>
    <dbReference type="NCBI Taxonomy" id="2880968"/>
    <lineage>
        <taxon>Bacteria</taxon>
        <taxon>Bacillati</taxon>
        <taxon>Bacillota</taxon>
        <taxon>Bacilli</taxon>
        <taxon>Bacillales</taxon>
        <taxon>Bacillaceae</taxon>
        <taxon>Pseudoneobacillus</taxon>
    </lineage>
</organism>
<keyword evidence="4" id="KW-1185">Reference proteome</keyword>
<dbReference type="PANTHER" id="PTHR11895:SF7">
    <property type="entry name" value="GLUTAMYL-TRNA(GLN) AMIDOTRANSFERASE SUBUNIT A, MITOCHONDRIAL"/>
    <property type="match status" value="1"/>
</dbReference>
<evidence type="ECO:0000259" key="2">
    <source>
        <dbReference type="Pfam" id="PF01425"/>
    </source>
</evidence>
<dbReference type="EMBL" id="CAKJTG010000006">
    <property type="protein sequence ID" value="CAG9607727.1"/>
    <property type="molecule type" value="Genomic_DNA"/>
</dbReference>
<name>A0A9C7L9T2_9BACI</name>
<dbReference type="Proteomes" id="UP000789845">
    <property type="component" value="Unassembled WGS sequence"/>
</dbReference>
<dbReference type="PANTHER" id="PTHR11895">
    <property type="entry name" value="TRANSAMIDASE"/>
    <property type="match status" value="1"/>
</dbReference>
<dbReference type="SUPFAM" id="SSF75304">
    <property type="entry name" value="Amidase signature (AS) enzymes"/>
    <property type="match status" value="1"/>
</dbReference>
<dbReference type="RefSeq" id="WP_230495981.1">
    <property type="nucleotide sequence ID" value="NZ_CAKJTG010000006.1"/>
</dbReference>
<gene>
    <name evidence="3" type="primary">amiD</name>
    <name evidence="3" type="ORF">NEOCIP111885_01419</name>
</gene>
<proteinExistence type="inferred from homology"/>
<evidence type="ECO:0000313" key="4">
    <source>
        <dbReference type="Proteomes" id="UP000789845"/>
    </source>
</evidence>
<dbReference type="InterPro" id="IPR023631">
    <property type="entry name" value="Amidase_dom"/>
</dbReference>
<protein>
    <submittedName>
        <fullName evidence="3">Amidase AmiD</fullName>
        <ecNumber evidence="3">3.5.1.4</ecNumber>
    </submittedName>
</protein>
<accession>A0A9C7L9T2</accession>
<comment type="similarity">
    <text evidence="1">Belongs to the amidase family.</text>
</comment>
<feature type="domain" description="Amidase" evidence="2">
    <location>
        <begin position="24"/>
        <end position="422"/>
    </location>
</feature>
<keyword evidence="3" id="KW-0378">Hydrolase</keyword>
<dbReference type="Pfam" id="PF01425">
    <property type="entry name" value="Amidase"/>
    <property type="match status" value="1"/>
</dbReference>
<sequence length="446" mass="49420">MDVLAMSFLEVAKLYRSKEVSPVEVIRLVFERYQQVEPSLCAFITMLEKEALEMARDMEKRFMAGEQLSVLSGIPFSAKDLYDTKGIRTTCGSNVLKDNVPERTAEVVERFTAAGAILIGKNNMLEFAYGIAHPDFKQTNNPWDVTKTAGGSSGGSAAAVMAGVGYFSLGSDTGGSIRIPASYCGVVGLKPTYGKMSLNGVFPLSWSLDHAGPLAKTVREVAMLMNIYEGTDEEYHSYGKKIAILPDSYLGSLTTDVRKVYGKTINLVKELADSVETVEIPNWNESEKDVMNMVLPEAASIHQKWFHRKDDYALGTYQQLQAGRVHQTLDYLNALKNQAEWRRQISRLFEEVDFLVMPTVAFTAPEEDPVIGDAELNEMTFTGPFNLSGHPAITLNMGFSEIGRLPVGMQIVGGWNQEGKLLAFAEKLEKRARLDRKWPGIVNESL</sequence>
<reference evidence="3" key="1">
    <citation type="submission" date="2021-10" db="EMBL/GenBank/DDBJ databases">
        <authorList>
            <person name="Criscuolo A."/>
        </authorList>
    </citation>
    <scope>NUCLEOTIDE SEQUENCE</scope>
    <source>
        <strain evidence="3">CIP111885</strain>
    </source>
</reference>
<dbReference type="Gene3D" id="3.90.1300.10">
    <property type="entry name" value="Amidase signature (AS) domain"/>
    <property type="match status" value="1"/>
</dbReference>
<dbReference type="InterPro" id="IPR036928">
    <property type="entry name" value="AS_sf"/>
</dbReference>
<dbReference type="InterPro" id="IPR000120">
    <property type="entry name" value="Amidase"/>
</dbReference>
<evidence type="ECO:0000256" key="1">
    <source>
        <dbReference type="ARBA" id="ARBA00009199"/>
    </source>
</evidence>
<dbReference type="AlphaFoldDB" id="A0A9C7L9T2"/>
<dbReference type="GO" id="GO:0004040">
    <property type="term" value="F:amidase activity"/>
    <property type="evidence" value="ECO:0007669"/>
    <property type="project" value="UniProtKB-EC"/>
</dbReference>
<comment type="caution">
    <text evidence="3">The sequence shown here is derived from an EMBL/GenBank/DDBJ whole genome shotgun (WGS) entry which is preliminary data.</text>
</comment>